<evidence type="ECO:0000256" key="4">
    <source>
        <dbReference type="ARBA" id="ARBA00023288"/>
    </source>
</evidence>
<gene>
    <name evidence="6" type="ORF">DF213_02020</name>
</gene>
<keyword evidence="4" id="KW-0449">Lipoprotein</keyword>
<evidence type="ECO:0000259" key="5">
    <source>
        <dbReference type="Pfam" id="PF09864"/>
    </source>
</evidence>
<dbReference type="Proteomes" id="UP000245055">
    <property type="component" value="Unassembled WGS sequence"/>
</dbReference>
<keyword evidence="1" id="KW-0732">Signal</keyword>
<evidence type="ECO:0000256" key="2">
    <source>
        <dbReference type="ARBA" id="ARBA00023136"/>
    </source>
</evidence>
<name>A0AAX1CB84_9GAMM</name>
<accession>A0AAX1CB84</accession>
<evidence type="ECO:0000313" key="7">
    <source>
        <dbReference type="Proteomes" id="UP000245055"/>
    </source>
</evidence>
<feature type="domain" description="C-type lysozyme inhibitor" evidence="5">
    <location>
        <begin position="35"/>
        <end position="100"/>
    </location>
</feature>
<sequence>MKPLLIAGVLLIVDVVLLSGCAQLMPAATPQTLYYQCGTMPLTVTLNPSSQGGSVTFLLDGESHTLPWVPAASGTRYSDDRYAFWSKGNQAFIARGDRIIVNDCVLK</sequence>
<dbReference type="SUPFAM" id="SSF141488">
    <property type="entry name" value="YdhA-like"/>
    <property type="match status" value="1"/>
</dbReference>
<dbReference type="RefSeq" id="WP_024108867.1">
    <property type="nucleotide sequence ID" value="NZ_JALDNQ010000039.1"/>
</dbReference>
<comment type="caution">
    <text evidence="6">The sequence shown here is derived from an EMBL/GenBank/DDBJ whole genome shotgun (WGS) entry which is preliminary data.</text>
</comment>
<proteinExistence type="predicted"/>
<evidence type="ECO:0000256" key="1">
    <source>
        <dbReference type="ARBA" id="ARBA00022729"/>
    </source>
</evidence>
<protein>
    <submittedName>
        <fullName evidence="6">Lysozyme inhibitor</fullName>
    </submittedName>
</protein>
<dbReference type="InterPro" id="IPR036328">
    <property type="entry name" value="MliC_sf"/>
</dbReference>
<organism evidence="6 7">
    <name type="scientific">Dickeya dianthicola</name>
    <dbReference type="NCBI Taxonomy" id="204039"/>
    <lineage>
        <taxon>Bacteria</taxon>
        <taxon>Pseudomonadati</taxon>
        <taxon>Pseudomonadota</taxon>
        <taxon>Gammaproteobacteria</taxon>
        <taxon>Enterobacterales</taxon>
        <taxon>Pectobacteriaceae</taxon>
        <taxon>Dickeya</taxon>
    </lineage>
</organism>
<dbReference type="AlphaFoldDB" id="A0AAX1CB84"/>
<dbReference type="EMBL" id="QESZ01000003">
    <property type="protein sequence ID" value="PWD75398.1"/>
    <property type="molecule type" value="Genomic_DNA"/>
</dbReference>
<reference evidence="6 7" key="1">
    <citation type="submission" date="2018-05" db="EMBL/GenBank/DDBJ databases">
        <title>Genomic diversity of pathogens causing Blackleg of Potato in Pakistan.</title>
        <authorList>
            <person name="Sarfraz S."/>
            <person name="Riaz K."/>
            <person name="Oulghazi S."/>
            <person name="Cigna J."/>
            <person name="Sahi S.T."/>
            <person name="Khan S.H."/>
            <person name="Hameed A."/>
            <person name="Faure D."/>
        </authorList>
    </citation>
    <scope>NUCLEOTIDE SEQUENCE [LARGE SCALE GENOMIC DNA]</scope>
    <source>
        <strain evidence="6 7">SS70</strain>
    </source>
</reference>
<keyword evidence="3" id="KW-0564">Palmitate</keyword>
<dbReference type="Pfam" id="PF09864">
    <property type="entry name" value="MliC"/>
    <property type="match status" value="1"/>
</dbReference>
<dbReference type="Gene3D" id="2.40.128.200">
    <property type="match status" value="1"/>
</dbReference>
<keyword evidence="2" id="KW-0472">Membrane</keyword>
<evidence type="ECO:0000256" key="3">
    <source>
        <dbReference type="ARBA" id="ARBA00023139"/>
    </source>
</evidence>
<evidence type="ECO:0000313" key="6">
    <source>
        <dbReference type="EMBL" id="PWD75398.1"/>
    </source>
</evidence>
<dbReference type="InterPro" id="IPR018660">
    <property type="entry name" value="MliC"/>
</dbReference>